<dbReference type="InterPro" id="IPR012816">
    <property type="entry name" value="NADAR"/>
</dbReference>
<dbReference type="NCBIfam" id="TIGR02464">
    <property type="entry name" value="ribofla_fusion"/>
    <property type="match status" value="1"/>
</dbReference>
<dbReference type="Gene3D" id="1.10.357.40">
    <property type="entry name" value="YbiA-like"/>
    <property type="match status" value="1"/>
</dbReference>
<dbReference type="CDD" id="cd15457">
    <property type="entry name" value="NADAR"/>
    <property type="match status" value="1"/>
</dbReference>
<evidence type="ECO:0000313" key="5">
    <source>
        <dbReference type="Proteomes" id="UP000501802"/>
    </source>
</evidence>
<proteinExistence type="predicted"/>
<protein>
    <submittedName>
        <fullName evidence="4">NADAR family protein</fullName>
    </submittedName>
</protein>
<evidence type="ECO:0000259" key="3">
    <source>
        <dbReference type="Pfam" id="PF08719"/>
    </source>
</evidence>
<dbReference type="SUPFAM" id="SSF143990">
    <property type="entry name" value="YbiA-like"/>
    <property type="match status" value="1"/>
</dbReference>
<sequence>MNYTMNWLLEKCEQSARLKYLFFWGHQPRKDGRIGEACFSQWWVAPFDVNGVQYRSAEHYMMAEKARLFDDTDVLEQILSCQSPAEAKKLGRLVRNFDPAVWDSTCVAIVVAANEYKFSQHPDLKAFLLNTGERVLVEASPVDPIWGIGLAKDHPDCETPQKWPGKNQLGFALMEVRDRLRTGHLQAEYV</sequence>
<dbReference type="Proteomes" id="UP000501802">
    <property type="component" value="Chromosome"/>
</dbReference>
<accession>A0A6G9ATQ9</accession>
<evidence type="ECO:0000256" key="1">
    <source>
        <dbReference type="ARBA" id="ARBA00000022"/>
    </source>
</evidence>
<dbReference type="AlphaFoldDB" id="A0A6G9ATQ9"/>
<reference evidence="4 5" key="1">
    <citation type="submission" date="2020-03" db="EMBL/GenBank/DDBJ databases">
        <authorList>
            <person name="Kim M.K."/>
        </authorList>
    </citation>
    <scope>NUCLEOTIDE SEQUENCE [LARGE SCALE GENOMIC DNA]</scope>
    <source>
        <strain evidence="4 5">BT328</strain>
    </source>
</reference>
<dbReference type="KEGG" id="spib:G8759_25420"/>
<evidence type="ECO:0000256" key="2">
    <source>
        <dbReference type="ARBA" id="ARBA00000751"/>
    </source>
</evidence>
<dbReference type="InterPro" id="IPR037238">
    <property type="entry name" value="YbiA-like_sf"/>
</dbReference>
<evidence type="ECO:0000313" key="4">
    <source>
        <dbReference type="EMBL" id="QIP15734.1"/>
    </source>
</evidence>
<name>A0A6G9ATQ9_9BACT</name>
<feature type="domain" description="NADAR" evidence="3">
    <location>
        <begin position="22"/>
        <end position="181"/>
    </location>
</feature>
<comment type="catalytic activity">
    <reaction evidence="1">
        <text>5-amino-6-(5-phospho-D-ribosylamino)uracil + H2O = 5,6-diaminouracil + D-ribose 5-phosphate</text>
        <dbReference type="Rhea" id="RHEA:55020"/>
        <dbReference type="ChEBI" id="CHEBI:15377"/>
        <dbReference type="ChEBI" id="CHEBI:46252"/>
        <dbReference type="ChEBI" id="CHEBI:58453"/>
        <dbReference type="ChEBI" id="CHEBI:78346"/>
    </reaction>
</comment>
<gene>
    <name evidence="4" type="ORF">G8759_25420</name>
</gene>
<comment type="catalytic activity">
    <reaction evidence="2">
        <text>2,5-diamino-6-hydroxy-4-(5-phosphoribosylamino)-pyrimidine + H2O = 2,5,6-triamino-4-hydroxypyrimidine + D-ribose 5-phosphate</text>
        <dbReference type="Rhea" id="RHEA:23436"/>
        <dbReference type="ChEBI" id="CHEBI:15377"/>
        <dbReference type="ChEBI" id="CHEBI:58614"/>
        <dbReference type="ChEBI" id="CHEBI:78346"/>
        <dbReference type="ChEBI" id="CHEBI:137796"/>
    </reaction>
</comment>
<dbReference type="Pfam" id="PF08719">
    <property type="entry name" value="NADAR"/>
    <property type="match status" value="1"/>
</dbReference>
<organism evidence="4 5">
    <name type="scientific">Spirosoma aureum</name>
    <dbReference type="NCBI Taxonomy" id="2692134"/>
    <lineage>
        <taxon>Bacteria</taxon>
        <taxon>Pseudomonadati</taxon>
        <taxon>Bacteroidota</taxon>
        <taxon>Cytophagia</taxon>
        <taxon>Cytophagales</taxon>
        <taxon>Cytophagaceae</taxon>
        <taxon>Spirosoma</taxon>
    </lineage>
</organism>
<dbReference type="EMBL" id="CP050063">
    <property type="protein sequence ID" value="QIP15734.1"/>
    <property type="molecule type" value="Genomic_DNA"/>
</dbReference>
<keyword evidence="5" id="KW-1185">Reference proteome</keyword>